<dbReference type="InterPro" id="IPR036388">
    <property type="entry name" value="WH-like_DNA-bd_sf"/>
</dbReference>
<feature type="DNA-binding region" description="OmpR/PhoB-type" evidence="6">
    <location>
        <begin position="125"/>
        <end position="224"/>
    </location>
</feature>
<dbReference type="SMART" id="SM00862">
    <property type="entry name" value="Trans_reg_C"/>
    <property type="match status" value="1"/>
</dbReference>
<gene>
    <name evidence="9" type="ORF">SSP24_72100</name>
</gene>
<evidence type="ECO:0000256" key="3">
    <source>
        <dbReference type="ARBA" id="ARBA00023125"/>
    </source>
</evidence>
<evidence type="ECO:0000313" key="9">
    <source>
        <dbReference type="EMBL" id="GEC09555.1"/>
    </source>
</evidence>
<dbReference type="EMBL" id="BJND01000075">
    <property type="protein sequence ID" value="GEC09555.1"/>
    <property type="molecule type" value="Genomic_DNA"/>
</dbReference>
<dbReference type="OrthoDB" id="4174259at2"/>
<dbReference type="PROSITE" id="PS50110">
    <property type="entry name" value="RESPONSE_REGULATORY"/>
    <property type="match status" value="1"/>
</dbReference>
<dbReference type="AlphaFoldDB" id="A0A4Y3VU00"/>
<dbReference type="CDD" id="cd00383">
    <property type="entry name" value="trans_reg_C"/>
    <property type="match status" value="1"/>
</dbReference>
<sequence>MPHVLLVEDDDHIRTALAGSLHDLGHRVDAVATAVEGLSRAVSTSPDIVVLDLGLPDMDGLQALKMLRAGTPVPVVIATARDDERHTVRALDLGADDYVIKPFSVEHLNARLAAVLRRATPAAPEPTLAVGDLRIDLQAHTATLEGRPLELRPKEFRLLAYLAGHAGRVVGKDELRQTVWDSVFGITDKTMDVHLSWLRRRLGETAASPRYLHSVRGVGVKLVDPGQ</sequence>
<dbReference type="PANTHER" id="PTHR48111">
    <property type="entry name" value="REGULATOR OF RPOS"/>
    <property type="match status" value="1"/>
</dbReference>
<feature type="modified residue" description="4-aspartylphosphate" evidence="5">
    <location>
        <position position="52"/>
    </location>
</feature>
<dbReference type="InterPro" id="IPR001789">
    <property type="entry name" value="Sig_transdc_resp-reg_receiver"/>
</dbReference>
<evidence type="ECO:0000256" key="4">
    <source>
        <dbReference type="ARBA" id="ARBA00023163"/>
    </source>
</evidence>
<evidence type="ECO:0000259" key="7">
    <source>
        <dbReference type="PROSITE" id="PS50110"/>
    </source>
</evidence>
<evidence type="ECO:0000256" key="6">
    <source>
        <dbReference type="PROSITE-ProRule" id="PRU01091"/>
    </source>
</evidence>
<dbReference type="PANTHER" id="PTHR48111:SF4">
    <property type="entry name" value="DNA-BINDING DUAL TRANSCRIPTIONAL REGULATOR OMPR"/>
    <property type="match status" value="1"/>
</dbReference>
<dbReference type="InterPro" id="IPR039420">
    <property type="entry name" value="WalR-like"/>
</dbReference>
<dbReference type="GO" id="GO:0000976">
    <property type="term" value="F:transcription cis-regulatory region binding"/>
    <property type="evidence" value="ECO:0007669"/>
    <property type="project" value="TreeGrafter"/>
</dbReference>
<dbReference type="InterPro" id="IPR011006">
    <property type="entry name" value="CheY-like_superfamily"/>
</dbReference>
<dbReference type="RefSeq" id="WP_141314366.1">
    <property type="nucleotide sequence ID" value="NZ_BJND01000075.1"/>
</dbReference>
<name>A0A4Y3VU00_9ACTN</name>
<evidence type="ECO:0000256" key="1">
    <source>
        <dbReference type="ARBA" id="ARBA00022553"/>
    </source>
</evidence>
<reference evidence="9 10" key="1">
    <citation type="submission" date="2019-06" db="EMBL/GenBank/DDBJ databases">
        <title>Whole genome shotgun sequence of Streptomyces spinoverrucosus NBRC 14228.</title>
        <authorList>
            <person name="Hosoyama A."/>
            <person name="Uohara A."/>
            <person name="Ohji S."/>
            <person name="Ichikawa N."/>
        </authorList>
    </citation>
    <scope>NUCLEOTIDE SEQUENCE [LARGE SCALE GENOMIC DNA]</scope>
    <source>
        <strain evidence="9 10">NBRC 14228</strain>
    </source>
</reference>
<dbReference type="GO" id="GO:0006355">
    <property type="term" value="P:regulation of DNA-templated transcription"/>
    <property type="evidence" value="ECO:0007669"/>
    <property type="project" value="InterPro"/>
</dbReference>
<dbReference type="GO" id="GO:0032993">
    <property type="term" value="C:protein-DNA complex"/>
    <property type="evidence" value="ECO:0007669"/>
    <property type="project" value="TreeGrafter"/>
</dbReference>
<dbReference type="Pfam" id="PF00072">
    <property type="entry name" value="Response_reg"/>
    <property type="match status" value="1"/>
</dbReference>
<evidence type="ECO:0000259" key="8">
    <source>
        <dbReference type="PROSITE" id="PS51755"/>
    </source>
</evidence>
<keyword evidence="2" id="KW-0805">Transcription regulation</keyword>
<dbReference type="Gene3D" id="6.10.250.690">
    <property type="match status" value="1"/>
</dbReference>
<dbReference type="SUPFAM" id="SSF52172">
    <property type="entry name" value="CheY-like"/>
    <property type="match status" value="1"/>
</dbReference>
<feature type="domain" description="OmpR/PhoB-type" evidence="8">
    <location>
        <begin position="125"/>
        <end position="224"/>
    </location>
</feature>
<dbReference type="Proteomes" id="UP000317881">
    <property type="component" value="Unassembled WGS sequence"/>
</dbReference>
<keyword evidence="3 6" id="KW-0238">DNA-binding</keyword>
<dbReference type="SMART" id="SM00448">
    <property type="entry name" value="REC"/>
    <property type="match status" value="1"/>
</dbReference>
<protein>
    <submittedName>
        <fullName evidence="9">DNA-binding response regulator</fullName>
    </submittedName>
</protein>
<proteinExistence type="predicted"/>
<dbReference type="GO" id="GO:0000156">
    <property type="term" value="F:phosphorelay response regulator activity"/>
    <property type="evidence" value="ECO:0007669"/>
    <property type="project" value="TreeGrafter"/>
</dbReference>
<keyword evidence="1 5" id="KW-0597">Phosphoprotein</keyword>
<evidence type="ECO:0000256" key="5">
    <source>
        <dbReference type="PROSITE-ProRule" id="PRU00169"/>
    </source>
</evidence>
<evidence type="ECO:0000256" key="2">
    <source>
        <dbReference type="ARBA" id="ARBA00023015"/>
    </source>
</evidence>
<accession>A0A4Y3VU00</accession>
<dbReference type="GO" id="GO:0005829">
    <property type="term" value="C:cytosol"/>
    <property type="evidence" value="ECO:0007669"/>
    <property type="project" value="TreeGrafter"/>
</dbReference>
<keyword evidence="4" id="KW-0804">Transcription</keyword>
<dbReference type="Gene3D" id="1.10.10.10">
    <property type="entry name" value="Winged helix-like DNA-binding domain superfamily/Winged helix DNA-binding domain"/>
    <property type="match status" value="1"/>
</dbReference>
<dbReference type="PROSITE" id="PS51755">
    <property type="entry name" value="OMPR_PHOB"/>
    <property type="match status" value="1"/>
</dbReference>
<feature type="domain" description="Response regulatory" evidence="7">
    <location>
        <begin position="3"/>
        <end position="116"/>
    </location>
</feature>
<dbReference type="Pfam" id="PF00486">
    <property type="entry name" value="Trans_reg_C"/>
    <property type="match status" value="1"/>
</dbReference>
<keyword evidence="10" id="KW-1185">Reference proteome</keyword>
<evidence type="ECO:0000313" key="10">
    <source>
        <dbReference type="Proteomes" id="UP000317881"/>
    </source>
</evidence>
<dbReference type="Gene3D" id="3.40.50.2300">
    <property type="match status" value="1"/>
</dbReference>
<comment type="caution">
    <text evidence="9">The sequence shown here is derived from an EMBL/GenBank/DDBJ whole genome shotgun (WGS) entry which is preliminary data.</text>
</comment>
<dbReference type="InterPro" id="IPR001867">
    <property type="entry name" value="OmpR/PhoB-type_DNA-bd"/>
</dbReference>
<organism evidence="9 10">
    <name type="scientific">Streptomyces spinoverrucosus</name>
    <dbReference type="NCBI Taxonomy" id="284043"/>
    <lineage>
        <taxon>Bacteria</taxon>
        <taxon>Bacillati</taxon>
        <taxon>Actinomycetota</taxon>
        <taxon>Actinomycetes</taxon>
        <taxon>Kitasatosporales</taxon>
        <taxon>Streptomycetaceae</taxon>
        <taxon>Streptomyces</taxon>
    </lineage>
</organism>